<reference evidence="2 3" key="1">
    <citation type="submission" date="2024-02" db="EMBL/GenBank/DDBJ databases">
        <title>Genome analysis and characterization of Microbaculum marinisediminis sp. nov., isolated from marine sediment.</title>
        <authorList>
            <person name="Du Z.-J."/>
            <person name="Ye Y.-Q."/>
            <person name="Zhang Z.-R."/>
            <person name="Yuan S.-M."/>
            <person name="Zhang X.-Y."/>
        </authorList>
    </citation>
    <scope>NUCLEOTIDE SEQUENCE [LARGE SCALE GENOMIC DNA]</scope>
    <source>
        <strain evidence="2 3">SDUM1044001</strain>
    </source>
</reference>
<protein>
    <submittedName>
        <fullName evidence="2">Uncharacterized protein</fullName>
    </submittedName>
</protein>
<comment type="caution">
    <text evidence="2">The sequence shown here is derived from an EMBL/GenBank/DDBJ whole genome shotgun (WGS) entry which is preliminary data.</text>
</comment>
<evidence type="ECO:0000256" key="1">
    <source>
        <dbReference type="SAM" id="MobiDB-lite"/>
    </source>
</evidence>
<feature type="region of interest" description="Disordered" evidence="1">
    <location>
        <begin position="46"/>
        <end position="65"/>
    </location>
</feature>
<dbReference type="Proteomes" id="UP001378188">
    <property type="component" value="Unassembled WGS sequence"/>
</dbReference>
<accession>A0AAW9RRI9</accession>
<sequence length="107" mass="11748">MVAVERQAGGELAAFEYSGEIGGEFHRTPKAAQLSGIWTRRRRPDFRKGLKGAGTPQLSEAHGFRPEVTGARMVEADGVRSPALARQVDERAVIFLRRPKDRGEGCD</sequence>
<evidence type="ECO:0000313" key="3">
    <source>
        <dbReference type="Proteomes" id="UP001378188"/>
    </source>
</evidence>
<gene>
    <name evidence="2" type="ORF">V3328_04520</name>
</gene>
<dbReference type="RefSeq" id="WP_340328469.1">
    <property type="nucleotide sequence ID" value="NZ_JAZHOF010000002.1"/>
</dbReference>
<dbReference type="AlphaFoldDB" id="A0AAW9RRI9"/>
<dbReference type="EMBL" id="JAZHOF010000002">
    <property type="protein sequence ID" value="MEJ8570723.1"/>
    <property type="molecule type" value="Genomic_DNA"/>
</dbReference>
<organism evidence="2 3">
    <name type="scientific">Microbaculum marinum</name>
    <dbReference type="NCBI Taxonomy" id="1764581"/>
    <lineage>
        <taxon>Bacteria</taxon>
        <taxon>Pseudomonadati</taxon>
        <taxon>Pseudomonadota</taxon>
        <taxon>Alphaproteobacteria</taxon>
        <taxon>Hyphomicrobiales</taxon>
        <taxon>Tepidamorphaceae</taxon>
        <taxon>Microbaculum</taxon>
    </lineage>
</organism>
<keyword evidence="3" id="KW-1185">Reference proteome</keyword>
<name>A0AAW9RRI9_9HYPH</name>
<proteinExistence type="predicted"/>
<evidence type="ECO:0000313" key="2">
    <source>
        <dbReference type="EMBL" id="MEJ8570723.1"/>
    </source>
</evidence>